<dbReference type="AlphaFoldDB" id="S9R2L1"/>
<proteinExistence type="predicted"/>
<dbReference type="Proteomes" id="UP000016088">
    <property type="component" value="Unassembled WGS sequence"/>
</dbReference>
<dbReference type="InterPro" id="IPR013083">
    <property type="entry name" value="Znf_RING/FYVE/PHD"/>
</dbReference>
<keyword evidence="3" id="KW-0862">Zinc</keyword>
<dbReference type="PROSITE" id="PS50016">
    <property type="entry name" value="ZF_PHD_2"/>
    <property type="match status" value="1"/>
</dbReference>
<evidence type="ECO:0000256" key="2">
    <source>
        <dbReference type="ARBA" id="ARBA00022771"/>
    </source>
</evidence>
<sequence length="1111" mass="126344">MHSQERSREQSAKSEENMQKHGIRRLVIKGFKNSVTIEYVTPENKQKSTTRRFVLPEQEKTKIQHIPGSFELNPIPKNGIVYCTLLNGQRIQPNDFVFVSSPYAGEPFQIARVMSFEKSEACLGTNLYDSVRLNWFFRPRDIQRNSSDTRLLYASMHSDIYNIGFIKELVSVKHKTQIQNLNDYKRQSKCFYYDRLFDQNINKVFDLIPVQNIKNLPKHTLSDLQSNYDFAIVELAKGRALMENPRLCNVCKEWCSLDLSVQCADCNKHYHMKCVQPPLVKKPPHGFGWTCALCSVSHRQRNPSLRKSAKLMAYNETESNDTLSKEGIDTTNKTNDTTLDTSSQASAMAPDNYIKQDDTLNSPAEEPFSSSEMEPNNTFTKLRRLPWNMRYIDLRSDFDDEKDSDLYPSRVRSIASPTFSPTAESQSKAPRLLTTADEEIDQNVRSLGNEKLDLPSFFFKWPLLKDIPLKGFLFPFFETNLRAGMLLVPLDFDDSELDDYLRKSWNQWKYLKIEISPFVLLDVSMTILYQNQLNMVNALDNLQRLITGSDFPDLNSLKIDEKKFKELVKVYGGSLHCIHRRMETHCSLKELVQYYLAWSISPKGIAILRDFAKAKEKEGSWEEKFTLFSNPELYDPHKMAKYKKPMVCRNCQSRKSTDFYVGPGTDSTNLEKNKLVIYCEKCGILWKYYATTSQQALNVELGRFSDKMVKRKKSEWEQWFANNRNIVDDNPSRDNSRGISPVLTIDSAKANNVKTGGESTSCLQSPLNKNSRNGTPKPKAQVVSSPLNTKKECNLCGGSNLDNLVECYQCGLIVHKSCQGSKIGASDQSKLISAISTSRSTRSAANSTSKPNQLIENSQWLCESCTFVTRLELGNSPECLLCCQTDPQFSMRRTAECNWVHILCAAWTPGVVISSGDNEPILGIGNLPSGVWGNTCEICRHDHGISVRCQNDYSSSAHVICALKAGWNLCFELIRRDTPKFDIELGMSTLSFFSGQDPVNNEADLTPYISLKPILLRGFGNVPRNFISRASTVPSLGKNSWKAYLEGMNSKHAFYFLQTAQSHAPSEDQQVIDEKCSRCSTTTSPYWWPEGLCHTCYFQRSLENEVPVANA</sequence>
<dbReference type="OMA" id="LSWRKYA"/>
<dbReference type="GO" id="GO:0036205">
    <property type="term" value="P:histone catabolic process"/>
    <property type="evidence" value="ECO:0007669"/>
    <property type="project" value="TreeGrafter"/>
</dbReference>
<feature type="compositionally biased region" description="Polar residues" evidence="5">
    <location>
        <begin position="753"/>
        <end position="774"/>
    </location>
</feature>
<dbReference type="HOGENOM" id="CLU_001514_0_0_1"/>
<evidence type="ECO:0000256" key="5">
    <source>
        <dbReference type="SAM" id="MobiDB-lite"/>
    </source>
</evidence>
<dbReference type="eggNOG" id="KOG0955">
    <property type="taxonomic scope" value="Eukaryota"/>
</dbReference>
<dbReference type="InterPro" id="IPR019787">
    <property type="entry name" value="Znf_PHD-finger"/>
</dbReference>
<evidence type="ECO:0000259" key="6">
    <source>
        <dbReference type="PROSITE" id="PS50016"/>
    </source>
</evidence>
<dbReference type="SMART" id="SM00439">
    <property type="entry name" value="BAH"/>
    <property type="match status" value="1"/>
</dbReference>
<feature type="domain" description="PHD-type" evidence="8">
    <location>
        <begin position="876"/>
        <end position="986"/>
    </location>
</feature>
<dbReference type="GO" id="GO:0004842">
    <property type="term" value="F:ubiquitin-protein transferase activity"/>
    <property type="evidence" value="ECO:0007669"/>
    <property type="project" value="TreeGrafter"/>
</dbReference>
<dbReference type="GO" id="GO:0048189">
    <property type="term" value="C:Lid2 complex"/>
    <property type="evidence" value="ECO:0007669"/>
    <property type="project" value="EnsemblFungi"/>
</dbReference>
<dbReference type="PROSITE" id="PS51805">
    <property type="entry name" value="EPHD"/>
    <property type="match status" value="1"/>
</dbReference>
<dbReference type="GO" id="GO:0008270">
    <property type="term" value="F:zinc ion binding"/>
    <property type="evidence" value="ECO:0007669"/>
    <property type="project" value="UniProtKB-KW"/>
</dbReference>
<dbReference type="EMBL" id="KE503207">
    <property type="protein sequence ID" value="EPX72595.1"/>
    <property type="molecule type" value="Genomic_DNA"/>
</dbReference>
<dbReference type="InterPro" id="IPR043151">
    <property type="entry name" value="BAH_sf"/>
</dbReference>
<dbReference type="Gene3D" id="2.30.30.490">
    <property type="match status" value="1"/>
</dbReference>
<evidence type="ECO:0000313" key="9">
    <source>
        <dbReference type="EMBL" id="EPX72595.1"/>
    </source>
</evidence>
<dbReference type="InterPro" id="IPR001965">
    <property type="entry name" value="Znf_PHD"/>
</dbReference>
<dbReference type="PANTHER" id="PTHR47672:SF1">
    <property type="entry name" value="E3 UBIQUITIN-PROTEIN LIGASE SNT2"/>
    <property type="match status" value="1"/>
</dbReference>
<dbReference type="PROSITE" id="PS51038">
    <property type="entry name" value="BAH"/>
    <property type="match status" value="1"/>
</dbReference>
<evidence type="ECO:0000313" key="10">
    <source>
        <dbReference type="Proteomes" id="UP000016088"/>
    </source>
</evidence>
<feature type="compositionally biased region" description="Low complexity" evidence="5">
    <location>
        <begin position="329"/>
        <end position="341"/>
    </location>
</feature>
<dbReference type="VEuPathDB" id="FungiDB:SOCG_00358"/>
<dbReference type="GeneID" id="25029342"/>
<keyword evidence="1" id="KW-0479">Metal-binding</keyword>
<name>S9R2L1_SCHOY</name>
<evidence type="ECO:0000259" key="8">
    <source>
        <dbReference type="PROSITE" id="PS51805"/>
    </source>
</evidence>
<organism evidence="9 10">
    <name type="scientific">Schizosaccharomyces octosporus (strain yFS286)</name>
    <name type="common">Fission yeast</name>
    <name type="synonym">Octosporomyces octosporus</name>
    <dbReference type="NCBI Taxonomy" id="483514"/>
    <lineage>
        <taxon>Eukaryota</taxon>
        <taxon>Fungi</taxon>
        <taxon>Dikarya</taxon>
        <taxon>Ascomycota</taxon>
        <taxon>Taphrinomycotina</taxon>
        <taxon>Schizosaccharomycetes</taxon>
        <taxon>Schizosaccharomycetales</taxon>
        <taxon>Schizosaccharomycetaceae</taxon>
        <taxon>Schizosaccharomyces</taxon>
    </lineage>
</organism>
<protein>
    <submittedName>
        <fullName evidence="9">Lid2 complex subunit Snt2</fullName>
    </submittedName>
</protein>
<keyword evidence="2 4" id="KW-0863">Zinc-finger</keyword>
<dbReference type="SUPFAM" id="SSF57903">
    <property type="entry name" value="FYVE/PHD zinc finger"/>
    <property type="match status" value="1"/>
</dbReference>
<dbReference type="SMART" id="SM00249">
    <property type="entry name" value="PHD"/>
    <property type="match status" value="2"/>
</dbReference>
<dbReference type="SMART" id="SM00109">
    <property type="entry name" value="C1"/>
    <property type="match status" value="1"/>
</dbReference>
<feature type="region of interest" description="Disordered" evidence="5">
    <location>
        <begin position="753"/>
        <end position="782"/>
    </location>
</feature>
<dbReference type="InterPro" id="IPR034732">
    <property type="entry name" value="EPHD"/>
</dbReference>
<dbReference type="InterPro" id="IPR002219">
    <property type="entry name" value="PKC_DAG/PE"/>
</dbReference>
<reference evidence="9 10" key="1">
    <citation type="journal article" date="2011" name="Science">
        <title>Comparative functional genomics of the fission yeasts.</title>
        <authorList>
            <person name="Rhind N."/>
            <person name="Chen Z."/>
            <person name="Yassour M."/>
            <person name="Thompson D.A."/>
            <person name="Haas B.J."/>
            <person name="Habib N."/>
            <person name="Wapinski I."/>
            <person name="Roy S."/>
            <person name="Lin M.F."/>
            <person name="Heiman D.I."/>
            <person name="Young S.K."/>
            <person name="Furuya K."/>
            <person name="Guo Y."/>
            <person name="Pidoux A."/>
            <person name="Chen H.M."/>
            <person name="Robbertse B."/>
            <person name="Goldberg J.M."/>
            <person name="Aoki K."/>
            <person name="Bayne E.H."/>
            <person name="Berlin A.M."/>
            <person name="Desjardins C.A."/>
            <person name="Dobbs E."/>
            <person name="Dukaj L."/>
            <person name="Fan L."/>
            <person name="FitzGerald M.G."/>
            <person name="French C."/>
            <person name="Gujja S."/>
            <person name="Hansen K."/>
            <person name="Keifenheim D."/>
            <person name="Levin J.Z."/>
            <person name="Mosher R.A."/>
            <person name="Mueller C.A."/>
            <person name="Pfiffner J."/>
            <person name="Priest M."/>
            <person name="Russ C."/>
            <person name="Smialowska A."/>
            <person name="Swoboda P."/>
            <person name="Sykes S.M."/>
            <person name="Vaughn M."/>
            <person name="Vengrova S."/>
            <person name="Yoder R."/>
            <person name="Zeng Q."/>
            <person name="Allshire R."/>
            <person name="Baulcombe D."/>
            <person name="Birren B.W."/>
            <person name="Brown W."/>
            <person name="Ekwall K."/>
            <person name="Kellis M."/>
            <person name="Leatherwood J."/>
            <person name="Levin H."/>
            <person name="Margalit H."/>
            <person name="Martienssen R."/>
            <person name="Nieduszynski C.A."/>
            <person name="Spatafora J.W."/>
            <person name="Friedman N."/>
            <person name="Dalgaard J.Z."/>
            <person name="Baumann P."/>
            <person name="Niki H."/>
            <person name="Regev A."/>
            <person name="Nusbaum C."/>
        </authorList>
    </citation>
    <scope>NUCLEOTIDE SEQUENCE [LARGE SCALE GENOMIC DNA]</scope>
    <source>
        <strain evidence="10">yFS286</strain>
    </source>
</reference>
<dbReference type="InterPro" id="IPR011011">
    <property type="entry name" value="Znf_FYVE_PHD"/>
</dbReference>
<gene>
    <name evidence="9" type="ORF">SOCG_00358</name>
</gene>
<evidence type="ECO:0000256" key="1">
    <source>
        <dbReference type="ARBA" id="ARBA00022723"/>
    </source>
</evidence>
<dbReference type="PANTHER" id="PTHR47672">
    <property type="entry name" value="E3 UBIQUITIN-PROTEIN LIGASE SNT2"/>
    <property type="match status" value="1"/>
</dbReference>
<feature type="region of interest" description="Disordered" evidence="5">
    <location>
        <begin position="316"/>
        <end position="375"/>
    </location>
</feature>
<dbReference type="InterPro" id="IPR001025">
    <property type="entry name" value="BAH_dom"/>
</dbReference>
<dbReference type="CDD" id="cd15571">
    <property type="entry name" value="ePHD"/>
    <property type="match status" value="1"/>
</dbReference>
<evidence type="ECO:0000259" key="7">
    <source>
        <dbReference type="PROSITE" id="PS51038"/>
    </source>
</evidence>
<feature type="domain" description="PHD-type" evidence="6">
    <location>
        <begin position="245"/>
        <end position="297"/>
    </location>
</feature>
<dbReference type="Pfam" id="PF13832">
    <property type="entry name" value="zf-HC5HC2H_2"/>
    <property type="match status" value="1"/>
</dbReference>
<dbReference type="Pfam" id="PF01426">
    <property type="entry name" value="BAH"/>
    <property type="match status" value="1"/>
</dbReference>
<dbReference type="CDD" id="cd15497">
    <property type="entry name" value="PHD1_Snt2p_like"/>
    <property type="match status" value="1"/>
</dbReference>
<dbReference type="RefSeq" id="XP_013018232.1">
    <property type="nucleotide sequence ID" value="XM_013162778.1"/>
</dbReference>
<dbReference type="OrthoDB" id="336088at2759"/>
<dbReference type="InterPro" id="IPR019786">
    <property type="entry name" value="Zinc_finger_PHD-type_CS"/>
</dbReference>
<feature type="domain" description="BAH" evidence="7">
    <location>
        <begin position="89"/>
        <end position="208"/>
    </location>
</feature>
<dbReference type="InterPro" id="IPR029617">
    <property type="entry name" value="Snt2"/>
</dbReference>
<dbReference type="Gene3D" id="3.30.40.10">
    <property type="entry name" value="Zinc/RING finger domain, C3HC4 (zinc finger)"/>
    <property type="match status" value="3"/>
</dbReference>
<evidence type="ECO:0000256" key="3">
    <source>
        <dbReference type="ARBA" id="ARBA00022833"/>
    </source>
</evidence>
<dbReference type="PROSITE" id="PS01359">
    <property type="entry name" value="ZF_PHD_1"/>
    <property type="match status" value="2"/>
</dbReference>
<dbReference type="Pfam" id="PF00628">
    <property type="entry name" value="PHD"/>
    <property type="match status" value="1"/>
</dbReference>
<accession>S9R2L1</accession>
<evidence type="ECO:0000256" key="4">
    <source>
        <dbReference type="PROSITE-ProRule" id="PRU00146"/>
    </source>
</evidence>
<keyword evidence="10" id="KW-1185">Reference proteome</keyword>
<dbReference type="GO" id="GO:0003682">
    <property type="term" value="F:chromatin binding"/>
    <property type="evidence" value="ECO:0007669"/>
    <property type="project" value="InterPro"/>
</dbReference>